<evidence type="ECO:0000256" key="1">
    <source>
        <dbReference type="SAM" id="MobiDB-lite"/>
    </source>
</evidence>
<dbReference type="AlphaFoldDB" id="A0A2Z7AIM5"/>
<evidence type="ECO:0000313" key="3">
    <source>
        <dbReference type="Proteomes" id="UP000250235"/>
    </source>
</evidence>
<reference evidence="2 3" key="1">
    <citation type="journal article" date="2015" name="Proc. Natl. Acad. Sci. U.S.A.">
        <title>The resurrection genome of Boea hygrometrica: A blueprint for survival of dehydration.</title>
        <authorList>
            <person name="Xiao L."/>
            <person name="Yang G."/>
            <person name="Zhang L."/>
            <person name="Yang X."/>
            <person name="Zhao S."/>
            <person name="Ji Z."/>
            <person name="Zhou Q."/>
            <person name="Hu M."/>
            <person name="Wang Y."/>
            <person name="Chen M."/>
            <person name="Xu Y."/>
            <person name="Jin H."/>
            <person name="Xiao X."/>
            <person name="Hu G."/>
            <person name="Bao F."/>
            <person name="Hu Y."/>
            <person name="Wan P."/>
            <person name="Li L."/>
            <person name="Deng X."/>
            <person name="Kuang T."/>
            <person name="Xiang C."/>
            <person name="Zhu J.K."/>
            <person name="Oliver M.J."/>
            <person name="He Y."/>
        </authorList>
    </citation>
    <scope>NUCLEOTIDE SEQUENCE [LARGE SCALE GENOMIC DNA]</scope>
    <source>
        <strain evidence="3">cv. XS01</strain>
    </source>
</reference>
<name>A0A2Z7AIM5_9LAMI</name>
<dbReference type="EMBL" id="KV017174">
    <property type="protein sequence ID" value="KZV18949.1"/>
    <property type="molecule type" value="Genomic_DNA"/>
</dbReference>
<organism evidence="2 3">
    <name type="scientific">Dorcoceras hygrometricum</name>
    <dbReference type="NCBI Taxonomy" id="472368"/>
    <lineage>
        <taxon>Eukaryota</taxon>
        <taxon>Viridiplantae</taxon>
        <taxon>Streptophyta</taxon>
        <taxon>Embryophyta</taxon>
        <taxon>Tracheophyta</taxon>
        <taxon>Spermatophyta</taxon>
        <taxon>Magnoliopsida</taxon>
        <taxon>eudicotyledons</taxon>
        <taxon>Gunneridae</taxon>
        <taxon>Pentapetalae</taxon>
        <taxon>asterids</taxon>
        <taxon>lamiids</taxon>
        <taxon>Lamiales</taxon>
        <taxon>Gesneriaceae</taxon>
        <taxon>Didymocarpoideae</taxon>
        <taxon>Trichosporeae</taxon>
        <taxon>Loxocarpinae</taxon>
        <taxon>Dorcoceras</taxon>
    </lineage>
</organism>
<gene>
    <name evidence="2" type="ORF">F511_03465</name>
</gene>
<dbReference type="OrthoDB" id="1751168at2759"/>
<protein>
    <recommendedName>
        <fullName evidence="4">Dystroglycan-like</fullName>
    </recommendedName>
</protein>
<evidence type="ECO:0008006" key="4">
    <source>
        <dbReference type="Google" id="ProtNLM"/>
    </source>
</evidence>
<keyword evidence="3" id="KW-1185">Reference proteome</keyword>
<accession>A0A2Z7AIM5</accession>
<proteinExistence type="predicted"/>
<feature type="region of interest" description="Disordered" evidence="1">
    <location>
        <begin position="377"/>
        <end position="441"/>
    </location>
</feature>
<sequence length="441" mass="48982">MAALFFVNIMQVNFESVFVMKHDGMVKMFKSLEDTGLKGFLEASDLVYEGAVIELITNTKVITGTIVSSMGNRKIALTKDVFTEVFRLPTEGLTDLTDIPKEIVAEMRSLLSGSDEPLFTPSKKKGMNMEIRFLHDIVAKALCTKAGSFDMVTNEKFNFMIAITARLKVNWSQILFQVLLSMLNKPKRKSQGFVVHVSVLLERMVKSDLGDSIKLHPQKVLTNKSVLTYIKKNQEKPTGETSKLTEDTASNTDGVDKVVASLDSRMIYMESKMTSVDSSTLSIDSKMHSMESELRSMNSHIEQLIDTQTFFKLDFGRYKHIICDKVDKLTGNVTSSQTALETGIIRQLAGQQQQLTTDLDMIKMQIAELVEHLKRVGEAKKGEGGQSRPVDGSSGPGGEGPSSGQSSIRGRGPSPRGVRGQSPGRYRSGDDSERYKYSKWF</sequence>
<evidence type="ECO:0000313" key="2">
    <source>
        <dbReference type="EMBL" id="KZV18949.1"/>
    </source>
</evidence>
<feature type="compositionally biased region" description="Basic and acidic residues" evidence="1">
    <location>
        <begin position="427"/>
        <end position="441"/>
    </location>
</feature>
<feature type="compositionally biased region" description="Low complexity" evidence="1">
    <location>
        <begin position="402"/>
        <end position="425"/>
    </location>
</feature>
<dbReference type="Proteomes" id="UP000250235">
    <property type="component" value="Unassembled WGS sequence"/>
</dbReference>